<accession>A0A6H5GNA2</accession>
<organism evidence="2 3">
    <name type="scientific">Nesidiocoris tenuis</name>
    <dbReference type="NCBI Taxonomy" id="355587"/>
    <lineage>
        <taxon>Eukaryota</taxon>
        <taxon>Metazoa</taxon>
        <taxon>Ecdysozoa</taxon>
        <taxon>Arthropoda</taxon>
        <taxon>Hexapoda</taxon>
        <taxon>Insecta</taxon>
        <taxon>Pterygota</taxon>
        <taxon>Neoptera</taxon>
        <taxon>Paraneoptera</taxon>
        <taxon>Hemiptera</taxon>
        <taxon>Heteroptera</taxon>
        <taxon>Panheteroptera</taxon>
        <taxon>Cimicomorpha</taxon>
        <taxon>Miridae</taxon>
        <taxon>Dicyphina</taxon>
        <taxon>Nesidiocoris</taxon>
    </lineage>
</organism>
<evidence type="ECO:0000313" key="3">
    <source>
        <dbReference type="Proteomes" id="UP000479000"/>
    </source>
</evidence>
<feature type="region of interest" description="Disordered" evidence="1">
    <location>
        <begin position="57"/>
        <end position="132"/>
    </location>
</feature>
<dbReference type="EMBL" id="CADCXU010015106">
    <property type="protein sequence ID" value="CAB0004575.1"/>
    <property type="molecule type" value="Genomic_DNA"/>
</dbReference>
<keyword evidence="3" id="KW-1185">Reference proteome</keyword>
<evidence type="ECO:0000313" key="2">
    <source>
        <dbReference type="EMBL" id="CAB0004575.1"/>
    </source>
</evidence>
<dbReference type="AlphaFoldDB" id="A0A6H5GNA2"/>
<reference evidence="2 3" key="1">
    <citation type="submission" date="2020-02" db="EMBL/GenBank/DDBJ databases">
        <authorList>
            <person name="Ferguson B K."/>
        </authorList>
    </citation>
    <scope>NUCLEOTIDE SEQUENCE [LARGE SCALE GENOMIC DNA]</scope>
</reference>
<sequence>MSLLRVWNRRKIQSHTSPHEIIRIIFQKKIRRKGCLCTACSWGEIAQRGVIRQDRIREGCDGGGRSDPQKSAVPPLGAARPLERPHKPYLTAPTARRRRDAIPPLCRANCSGSAPAPKGHRSLGVSEVARTF</sequence>
<gene>
    <name evidence="2" type="ORF">NTEN_LOCUS10052</name>
</gene>
<name>A0A6H5GNA2_9HEMI</name>
<evidence type="ECO:0000256" key="1">
    <source>
        <dbReference type="SAM" id="MobiDB-lite"/>
    </source>
</evidence>
<proteinExistence type="predicted"/>
<protein>
    <submittedName>
        <fullName evidence="2">Uncharacterized protein</fullName>
    </submittedName>
</protein>
<dbReference type="Proteomes" id="UP000479000">
    <property type="component" value="Unassembled WGS sequence"/>
</dbReference>